<evidence type="ECO:0000313" key="2">
    <source>
        <dbReference type="Proteomes" id="UP000307440"/>
    </source>
</evidence>
<dbReference type="AlphaFoldDB" id="A0A5C3KAL9"/>
<gene>
    <name evidence="1" type="ORF">FA15DRAFT_711306</name>
</gene>
<name>A0A5C3KAL9_COPMA</name>
<dbReference type="EMBL" id="ML210611">
    <property type="protein sequence ID" value="TFK16902.1"/>
    <property type="molecule type" value="Genomic_DNA"/>
</dbReference>
<organism evidence="1 2">
    <name type="scientific">Coprinopsis marcescibilis</name>
    <name type="common">Agaric fungus</name>
    <name type="synonym">Psathyrella marcescibilis</name>
    <dbReference type="NCBI Taxonomy" id="230819"/>
    <lineage>
        <taxon>Eukaryota</taxon>
        <taxon>Fungi</taxon>
        <taxon>Dikarya</taxon>
        <taxon>Basidiomycota</taxon>
        <taxon>Agaricomycotina</taxon>
        <taxon>Agaricomycetes</taxon>
        <taxon>Agaricomycetidae</taxon>
        <taxon>Agaricales</taxon>
        <taxon>Agaricineae</taxon>
        <taxon>Psathyrellaceae</taxon>
        <taxon>Coprinopsis</taxon>
    </lineage>
</organism>
<protein>
    <submittedName>
        <fullName evidence="1">Uncharacterized protein</fullName>
    </submittedName>
</protein>
<accession>A0A5C3KAL9</accession>
<dbReference type="Proteomes" id="UP000307440">
    <property type="component" value="Unassembled WGS sequence"/>
</dbReference>
<dbReference type="OrthoDB" id="3233375at2759"/>
<keyword evidence="2" id="KW-1185">Reference proteome</keyword>
<proteinExistence type="predicted"/>
<sequence>MKSRIAAIAALHFMKWDGSQIINRDSRPRLATSTAKAIEISNTIRKAFGLQLVETSETHTVSPSDAELVQIALHGCPVSKLLLGSSPSLPVACTPTCSSLAEAGDVRPNPHLV</sequence>
<reference evidence="1 2" key="1">
    <citation type="journal article" date="2019" name="Nat. Ecol. Evol.">
        <title>Megaphylogeny resolves global patterns of mushroom evolution.</title>
        <authorList>
            <person name="Varga T."/>
            <person name="Krizsan K."/>
            <person name="Foldi C."/>
            <person name="Dima B."/>
            <person name="Sanchez-Garcia M."/>
            <person name="Sanchez-Ramirez S."/>
            <person name="Szollosi G.J."/>
            <person name="Szarkandi J.G."/>
            <person name="Papp V."/>
            <person name="Albert L."/>
            <person name="Andreopoulos W."/>
            <person name="Angelini C."/>
            <person name="Antonin V."/>
            <person name="Barry K.W."/>
            <person name="Bougher N.L."/>
            <person name="Buchanan P."/>
            <person name="Buyck B."/>
            <person name="Bense V."/>
            <person name="Catcheside P."/>
            <person name="Chovatia M."/>
            <person name="Cooper J."/>
            <person name="Damon W."/>
            <person name="Desjardin D."/>
            <person name="Finy P."/>
            <person name="Geml J."/>
            <person name="Haridas S."/>
            <person name="Hughes K."/>
            <person name="Justo A."/>
            <person name="Karasinski D."/>
            <person name="Kautmanova I."/>
            <person name="Kiss B."/>
            <person name="Kocsube S."/>
            <person name="Kotiranta H."/>
            <person name="LaButti K.M."/>
            <person name="Lechner B.E."/>
            <person name="Liimatainen K."/>
            <person name="Lipzen A."/>
            <person name="Lukacs Z."/>
            <person name="Mihaltcheva S."/>
            <person name="Morgado L.N."/>
            <person name="Niskanen T."/>
            <person name="Noordeloos M.E."/>
            <person name="Ohm R.A."/>
            <person name="Ortiz-Santana B."/>
            <person name="Ovrebo C."/>
            <person name="Racz N."/>
            <person name="Riley R."/>
            <person name="Savchenko A."/>
            <person name="Shiryaev A."/>
            <person name="Soop K."/>
            <person name="Spirin V."/>
            <person name="Szebenyi C."/>
            <person name="Tomsovsky M."/>
            <person name="Tulloss R.E."/>
            <person name="Uehling J."/>
            <person name="Grigoriev I.V."/>
            <person name="Vagvolgyi C."/>
            <person name="Papp T."/>
            <person name="Martin F.M."/>
            <person name="Miettinen O."/>
            <person name="Hibbett D.S."/>
            <person name="Nagy L.G."/>
        </authorList>
    </citation>
    <scope>NUCLEOTIDE SEQUENCE [LARGE SCALE GENOMIC DNA]</scope>
    <source>
        <strain evidence="1 2">CBS 121175</strain>
    </source>
</reference>
<evidence type="ECO:0000313" key="1">
    <source>
        <dbReference type="EMBL" id="TFK16902.1"/>
    </source>
</evidence>